<dbReference type="PANTHER" id="PTHR10480:SF12">
    <property type="entry name" value="UNC-13, ISOFORM E"/>
    <property type="match status" value="1"/>
</dbReference>
<gene>
    <name evidence="3" type="primary">LOC106811794</name>
</gene>
<dbReference type="RefSeq" id="XP_014671000.1">
    <property type="nucleotide sequence ID" value="XM_014815514.1"/>
</dbReference>
<protein>
    <submittedName>
        <fullName evidence="3">Phorbol ester/diacylglycerol-binding protein unc-13-like</fullName>
    </submittedName>
</protein>
<proteinExistence type="predicted"/>
<reference evidence="3" key="1">
    <citation type="submission" date="2025-08" db="UniProtKB">
        <authorList>
            <consortium name="RefSeq"/>
        </authorList>
    </citation>
    <scope>IDENTIFICATION</scope>
</reference>
<dbReference type="PANTHER" id="PTHR10480">
    <property type="entry name" value="PROTEIN UNC-13 HOMOLOG"/>
    <property type="match status" value="1"/>
</dbReference>
<dbReference type="GeneID" id="106811794"/>
<name>A0ABM1EFM9_PRICU</name>
<dbReference type="Gene3D" id="2.60.40.150">
    <property type="entry name" value="C2 domain"/>
    <property type="match status" value="1"/>
</dbReference>
<dbReference type="InterPro" id="IPR027080">
    <property type="entry name" value="Unc-13"/>
</dbReference>
<dbReference type="InterPro" id="IPR035892">
    <property type="entry name" value="C2_domain_sf"/>
</dbReference>
<evidence type="ECO:0000313" key="2">
    <source>
        <dbReference type="Proteomes" id="UP000695022"/>
    </source>
</evidence>
<evidence type="ECO:0000313" key="3">
    <source>
        <dbReference type="RefSeq" id="XP_014671000.1"/>
    </source>
</evidence>
<dbReference type="Proteomes" id="UP000695022">
    <property type="component" value="Unplaced"/>
</dbReference>
<keyword evidence="2" id="KW-1185">Reference proteome</keyword>
<dbReference type="SUPFAM" id="SSF49562">
    <property type="entry name" value="C2 domain (Calcium/lipid-binding domain, CaLB)"/>
    <property type="match status" value="1"/>
</dbReference>
<accession>A0ABM1EFM9</accession>
<sequence>MFETNRLDSGLIVELWNKGMLWDKLIGYHWLPLMKIPHSNEEGEGRWLSLDAELVMKDGEVVGSHTPTGFSVLLDSRFELPYDLQEGEAKELQQKLEVLNSIMDQEIVTLKEQHRRQTFSHSGMSEDSDYTSDVNYP</sequence>
<organism evidence="2 3">
    <name type="scientific">Priapulus caudatus</name>
    <name type="common">Priapulid worm</name>
    <dbReference type="NCBI Taxonomy" id="37621"/>
    <lineage>
        <taxon>Eukaryota</taxon>
        <taxon>Metazoa</taxon>
        <taxon>Ecdysozoa</taxon>
        <taxon>Scalidophora</taxon>
        <taxon>Priapulida</taxon>
        <taxon>Priapulimorpha</taxon>
        <taxon>Priapulimorphida</taxon>
        <taxon>Priapulidae</taxon>
        <taxon>Priapulus</taxon>
    </lineage>
</organism>
<evidence type="ECO:0000256" key="1">
    <source>
        <dbReference type="SAM" id="MobiDB-lite"/>
    </source>
</evidence>
<feature type="non-terminal residue" evidence="3">
    <location>
        <position position="137"/>
    </location>
</feature>
<feature type="region of interest" description="Disordered" evidence="1">
    <location>
        <begin position="116"/>
        <end position="137"/>
    </location>
</feature>
<feature type="compositionally biased region" description="Polar residues" evidence="1">
    <location>
        <begin position="119"/>
        <end position="137"/>
    </location>
</feature>